<sequence>MLNDITSFVQLDKIIVYDAWEHFKGMLRRCPHHELPVWRQVQTFYNGVTLVNRATIDAAAGGTIMKKLPSEVFNIIDEIATNLYSYGLERTDRRVTGVHSVDAITAFSAQMAALTQKVDNLGAAIWNDAPMVPCGACGQMGHLSQDCQVTPNSINEDANFISHGPRSNFNPYSNTYNPGWWSHPNFSWSNNQQQGPPGYHQPQQQALQEKKSNLEDMLSNFITAANIRFQNQDASNRNLEIQIGQLVSIVSGRQEGQLPSATEKNPIEQVNAITLKNGETIGDEHPKEQVEEPQAQKKRNLKGKYEGVLLNLI</sequence>
<protein>
    <recommendedName>
        <fullName evidence="3">CCHC-type domain-containing protein</fullName>
    </recommendedName>
</protein>
<dbReference type="PANTHER" id="PTHR33223">
    <property type="entry name" value="CCHC-TYPE DOMAIN-CONTAINING PROTEIN"/>
    <property type="match status" value="1"/>
</dbReference>
<reference evidence="4" key="2">
    <citation type="journal article" date="2024" name="Plant">
        <title>Genomic evolution and insights into agronomic trait innovations of Sesamum species.</title>
        <authorList>
            <person name="Miao H."/>
            <person name="Wang L."/>
            <person name="Qu L."/>
            <person name="Liu H."/>
            <person name="Sun Y."/>
            <person name="Le M."/>
            <person name="Wang Q."/>
            <person name="Wei S."/>
            <person name="Zheng Y."/>
            <person name="Lin W."/>
            <person name="Duan Y."/>
            <person name="Cao H."/>
            <person name="Xiong S."/>
            <person name="Wang X."/>
            <person name="Wei L."/>
            <person name="Li C."/>
            <person name="Ma Q."/>
            <person name="Ju M."/>
            <person name="Zhao R."/>
            <person name="Li G."/>
            <person name="Mu C."/>
            <person name="Tian Q."/>
            <person name="Mei H."/>
            <person name="Zhang T."/>
            <person name="Gao T."/>
            <person name="Zhang H."/>
        </authorList>
    </citation>
    <scope>NUCLEOTIDE SEQUENCE</scope>
    <source>
        <strain evidence="4">KEN1</strain>
    </source>
</reference>
<dbReference type="PROSITE" id="PS50158">
    <property type="entry name" value="ZF_CCHC"/>
    <property type="match status" value="1"/>
</dbReference>
<dbReference type="AlphaFoldDB" id="A0AAW2TBD3"/>
<dbReference type="InterPro" id="IPR001878">
    <property type="entry name" value="Znf_CCHC"/>
</dbReference>
<proteinExistence type="predicted"/>
<dbReference type="GO" id="GO:0008270">
    <property type="term" value="F:zinc ion binding"/>
    <property type="evidence" value="ECO:0007669"/>
    <property type="project" value="UniProtKB-KW"/>
</dbReference>
<dbReference type="GO" id="GO:0003676">
    <property type="term" value="F:nucleic acid binding"/>
    <property type="evidence" value="ECO:0007669"/>
    <property type="project" value="InterPro"/>
</dbReference>
<gene>
    <name evidence="4" type="ORF">Slati_4224100</name>
</gene>
<accession>A0AAW2TBD3</accession>
<dbReference type="EMBL" id="JACGWN010000015">
    <property type="protein sequence ID" value="KAL0401942.1"/>
    <property type="molecule type" value="Genomic_DNA"/>
</dbReference>
<name>A0AAW2TBD3_9LAMI</name>
<keyword evidence="1" id="KW-0863">Zinc-finger</keyword>
<feature type="domain" description="CCHC-type" evidence="3">
    <location>
        <begin position="134"/>
        <end position="147"/>
    </location>
</feature>
<organism evidence="4">
    <name type="scientific">Sesamum latifolium</name>
    <dbReference type="NCBI Taxonomy" id="2727402"/>
    <lineage>
        <taxon>Eukaryota</taxon>
        <taxon>Viridiplantae</taxon>
        <taxon>Streptophyta</taxon>
        <taxon>Embryophyta</taxon>
        <taxon>Tracheophyta</taxon>
        <taxon>Spermatophyta</taxon>
        <taxon>Magnoliopsida</taxon>
        <taxon>eudicotyledons</taxon>
        <taxon>Gunneridae</taxon>
        <taxon>Pentapetalae</taxon>
        <taxon>asterids</taxon>
        <taxon>lamiids</taxon>
        <taxon>Lamiales</taxon>
        <taxon>Pedaliaceae</taxon>
        <taxon>Sesamum</taxon>
    </lineage>
</organism>
<reference evidence="4" key="1">
    <citation type="submission" date="2020-06" db="EMBL/GenBank/DDBJ databases">
        <authorList>
            <person name="Li T."/>
            <person name="Hu X."/>
            <person name="Zhang T."/>
            <person name="Song X."/>
            <person name="Zhang H."/>
            <person name="Dai N."/>
            <person name="Sheng W."/>
            <person name="Hou X."/>
            <person name="Wei L."/>
        </authorList>
    </citation>
    <scope>NUCLEOTIDE SEQUENCE</scope>
    <source>
        <strain evidence="4">KEN1</strain>
        <tissue evidence="4">Leaf</tissue>
    </source>
</reference>
<evidence type="ECO:0000256" key="2">
    <source>
        <dbReference type="SAM" id="MobiDB-lite"/>
    </source>
</evidence>
<keyword evidence="1" id="KW-0479">Metal-binding</keyword>
<comment type="caution">
    <text evidence="4">The sequence shown here is derived from an EMBL/GenBank/DDBJ whole genome shotgun (WGS) entry which is preliminary data.</text>
</comment>
<evidence type="ECO:0000256" key="1">
    <source>
        <dbReference type="PROSITE-ProRule" id="PRU00047"/>
    </source>
</evidence>
<evidence type="ECO:0000313" key="4">
    <source>
        <dbReference type="EMBL" id="KAL0401942.1"/>
    </source>
</evidence>
<feature type="region of interest" description="Disordered" evidence="2">
    <location>
        <begin position="279"/>
        <end position="298"/>
    </location>
</feature>
<evidence type="ECO:0000259" key="3">
    <source>
        <dbReference type="PROSITE" id="PS50158"/>
    </source>
</evidence>
<keyword evidence="1" id="KW-0862">Zinc</keyword>
<dbReference type="PANTHER" id="PTHR33223:SF11">
    <property type="entry name" value="ELEMENT PROTEIN, PUTATIVE-RELATED"/>
    <property type="match status" value="1"/>
</dbReference>